<dbReference type="AlphaFoldDB" id="A0A939LXM7"/>
<organism evidence="1 2">
    <name type="scientific">Leucobacter ruminantium</name>
    <dbReference type="NCBI Taxonomy" id="1289170"/>
    <lineage>
        <taxon>Bacteria</taxon>
        <taxon>Bacillati</taxon>
        <taxon>Actinomycetota</taxon>
        <taxon>Actinomycetes</taxon>
        <taxon>Micrococcales</taxon>
        <taxon>Microbacteriaceae</taxon>
        <taxon>Leucobacter</taxon>
    </lineage>
</organism>
<gene>
    <name evidence="1" type="ORF">J4H91_03010</name>
</gene>
<accession>A0A939LXM7</accession>
<dbReference type="EMBL" id="JAGDYL010000004">
    <property type="protein sequence ID" value="MBO1804287.1"/>
    <property type="molecule type" value="Genomic_DNA"/>
</dbReference>
<name>A0A939LXM7_9MICO</name>
<sequence>MAERSTSWTADPAGIYFSDRFNVDPQVLEEWGAFDISVVTDLPVFIDPFLLFNSDKEEY</sequence>
<protein>
    <submittedName>
        <fullName evidence="1">Uncharacterized protein</fullName>
    </submittedName>
</protein>
<proteinExistence type="predicted"/>
<comment type="caution">
    <text evidence="1">The sequence shown here is derived from an EMBL/GenBank/DDBJ whole genome shotgun (WGS) entry which is preliminary data.</text>
</comment>
<dbReference type="Proteomes" id="UP000664398">
    <property type="component" value="Unassembled WGS sequence"/>
</dbReference>
<reference evidence="1" key="1">
    <citation type="submission" date="2021-03" db="EMBL/GenBank/DDBJ databases">
        <title>Leucobacter chromiisoli sp. nov., isolated from chromium-containing soil of chemical plant.</title>
        <authorList>
            <person name="Xu Z."/>
        </authorList>
    </citation>
    <scope>NUCLEOTIDE SEQUENCE</scope>
    <source>
        <strain evidence="1">A2</strain>
    </source>
</reference>
<dbReference type="RefSeq" id="WP_208044780.1">
    <property type="nucleotide sequence ID" value="NZ_JAGDYL010000004.1"/>
</dbReference>
<evidence type="ECO:0000313" key="2">
    <source>
        <dbReference type="Proteomes" id="UP000664398"/>
    </source>
</evidence>
<evidence type="ECO:0000313" key="1">
    <source>
        <dbReference type="EMBL" id="MBO1804287.1"/>
    </source>
</evidence>
<keyword evidence="2" id="KW-1185">Reference proteome</keyword>